<name>A0A518BS96_9BACT</name>
<dbReference type="EMBL" id="CP036287">
    <property type="protein sequence ID" value="QDU69841.1"/>
    <property type="molecule type" value="Genomic_DNA"/>
</dbReference>
<keyword evidence="2" id="KW-1185">Reference proteome</keyword>
<gene>
    <name evidence="1" type="ORF">Pla133_49640</name>
</gene>
<evidence type="ECO:0000313" key="2">
    <source>
        <dbReference type="Proteomes" id="UP000316921"/>
    </source>
</evidence>
<dbReference type="KEGG" id="pbap:Pla133_49640"/>
<dbReference type="AlphaFoldDB" id="A0A518BS96"/>
<proteinExistence type="predicted"/>
<dbReference type="Pfam" id="PF05717">
    <property type="entry name" value="TnpB_IS66"/>
    <property type="match status" value="1"/>
</dbReference>
<sequence length="128" mass="14304">MLTLGAGRRVFLVAGSTDMRKSFDGLSGVVRSALQGDPKSGDLFVFCNRLRNRLKVLYVDESGVWVCAKRLERGTFKWPSPTSGERRVEMRSEELALLLGGLDAKELKARAWKRDTRTVTSANFAIRP</sequence>
<protein>
    <submittedName>
        <fullName evidence="1">IS66 Orf2 like protein</fullName>
    </submittedName>
</protein>
<dbReference type="RefSeq" id="WP_145070124.1">
    <property type="nucleotide sequence ID" value="NZ_CP036287.1"/>
</dbReference>
<dbReference type="Proteomes" id="UP000316921">
    <property type="component" value="Chromosome"/>
</dbReference>
<reference evidence="1 2" key="1">
    <citation type="submission" date="2019-02" db="EMBL/GenBank/DDBJ databases">
        <title>Deep-cultivation of Planctomycetes and their phenomic and genomic characterization uncovers novel biology.</title>
        <authorList>
            <person name="Wiegand S."/>
            <person name="Jogler M."/>
            <person name="Boedeker C."/>
            <person name="Pinto D."/>
            <person name="Vollmers J."/>
            <person name="Rivas-Marin E."/>
            <person name="Kohn T."/>
            <person name="Peeters S.H."/>
            <person name="Heuer A."/>
            <person name="Rast P."/>
            <person name="Oberbeckmann S."/>
            <person name="Bunk B."/>
            <person name="Jeske O."/>
            <person name="Meyerdierks A."/>
            <person name="Storesund J.E."/>
            <person name="Kallscheuer N."/>
            <person name="Luecker S."/>
            <person name="Lage O.M."/>
            <person name="Pohl T."/>
            <person name="Merkel B.J."/>
            <person name="Hornburger P."/>
            <person name="Mueller R.-W."/>
            <person name="Bruemmer F."/>
            <person name="Labrenz M."/>
            <person name="Spormann A.M."/>
            <person name="Op den Camp H."/>
            <person name="Overmann J."/>
            <person name="Amann R."/>
            <person name="Jetten M.S.M."/>
            <person name="Mascher T."/>
            <person name="Medema M.H."/>
            <person name="Devos D.P."/>
            <person name="Kaster A.-K."/>
            <person name="Ovreas L."/>
            <person name="Rohde M."/>
            <person name="Galperin M.Y."/>
            <person name="Jogler C."/>
        </authorList>
    </citation>
    <scope>NUCLEOTIDE SEQUENCE [LARGE SCALE GENOMIC DNA]</scope>
    <source>
        <strain evidence="1 2">Pla133</strain>
    </source>
</reference>
<dbReference type="NCBIfam" id="NF033819">
    <property type="entry name" value="IS66_TnpB"/>
    <property type="match status" value="1"/>
</dbReference>
<evidence type="ECO:0000313" key="1">
    <source>
        <dbReference type="EMBL" id="QDU69841.1"/>
    </source>
</evidence>
<accession>A0A518BS96</accession>
<dbReference type="PANTHER" id="PTHR36455:SF1">
    <property type="entry name" value="BLR8292 PROTEIN"/>
    <property type="match status" value="1"/>
</dbReference>
<organism evidence="1 2">
    <name type="scientific">Engelhardtia mirabilis</name>
    <dbReference type="NCBI Taxonomy" id="2528011"/>
    <lineage>
        <taxon>Bacteria</taxon>
        <taxon>Pseudomonadati</taxon>
        <taxon>Planctomycetota</taxon>
        <taxon>Planctomycetia</taxon>
        <taxon>Planctomycetia incertae sedis</taxon>
        <taxon>Engelhardtia</taxon>
    </lineage>
</organism>
<dbReference type="InterPro" id="IPR008878">
    <property type="entry name" value="Transposase_IS66_Orf2"/>
</dbReference>
<dbReference type="PANTHER" id="PTHR36455">
    <property type="match status" value="1"/>
</dbReference>